<dbReference type="AlphaFoldDB" id="A0A5S6QWT6"/>
<dbReference type="InterPro" id="IPR049624">
    <property type="entry name" value="FOXN1_4"/>
</dbReference>
<dbReference type="PANTHER" id="PTHR46721:SF3">
    <property type="entry name" value="FORKHEAD BOX N1"/>
    <property type="match status" value="1"/>
</dbReference>
<dbReference type="WBParaSite" id="TMUE_3000011715.1">
    <property type="protein sequence ID" value="TMUE_3000011715.1"/>
    <property type="gene ID" value="WBGene00290180"/>
</dbReference>
<evidence type="ECO:0000259" key="7">
    <source>
        <dbReference type="PROSITE" id="PS50039"/>
    </source>
</evidence>
<dbReference type="GO" id="GO:0000981">
    <property type="term" value="F:DNA-binding transcription factor activity, RNA polymerase II-specific"/>
    <property type="evidence" value="ECO:0007669"/>
    <property type="project" value="TreeGrafter"/>
</dbReference>
<organism evidence="8 9">
    <name type="scientific">Trichuris muris</name>
    <name type="common">Mouse whipworm</name>
    <dbReference type="NCBI Taxonomy" id="70415"/>
    <lineage>
        <taxon>Eukaryota</taxon>
        <taxon>Metazoa</taxon>
        <taxon>Ecdysozoa</taxon>
        <taxon>Nematoda</taxon>
        <taxon>Enoplea</taxon>
        <taxon>Dorylaimia</taxon>
        <taxon>Trichinellida</taxon>
        <taxon>Trichuridae</taxon>
        <taxon>Trichuris</taxon>
    </lineage>
</organism>
<dbReference type="InterPro" id="IPR036390">
    <property type="entry name" value="WH_DNA-bd_sf"/>
</dbReference>
<keyword evidence="1" id="KW-0217">Developmental protein</keyword>
<protein>
    <submittedName>
        <fullName evidence="9">Fork-head domain-containing protein</fullName>
    </submittedName>
</protein>
<sequence length="471" mass="51747">MDERSEGRSQAPPLLDSMSLSSLGDLSCYAGNSSFDVGSNSEDSFGWYRKADADRFKEMTGGEDVFNFVGDGGALGEPPSPYLLNGCLNGTHSPPSAEGAREWTSNGGGFPESNGFSLPQPSCSQELSKVEQQSTSSVLKYPKPPYSYSCMIALALKNSATGCLRVSEIYDFIIENFPFFVNAPSGWKNSVRHNLSLNKSFVKLELQNPQRRGRKCCLWSLNRKKISKIDGEIQRVREKDGEGIKDSLANPGDLDLIENGLKGMPRTVKARSAEARIYLKQANQACSPATIQCAESPRSASYRSYTNILTNQLSENQSIPCWLAVQSGAAPTRYELPNAISKEVVPLQHRFQSFNHVSRQLFSNECNRPNSSAASSFPRYNSARSLNWQYDHPVENRQPTVDTFSAPPSVFYSPSKQTVSVTSSPTNSFAGIPYKDAHVGSPSRWPNPYQHGMDVGLSTNAGFLASYQSPF</sequence>
<keyword evidence="5 6" id="KW-0539">Nucleus</keyword>
<dbReference type="Gene3D" id="1.10.10.10">
    <property type="entry name" value="Winged helix-like DNA-binding domain superfamily/Winged helix DNA-binding domain"/>
    <property type="match status" value="1"/>
</dbReference>
<evidence type="ECO:0000256" key="2">
    <source>
        <dbReference type="ARBA" id="ARBA00023015"/>
    </source>
</evidence>
<evidence type="ECO:0000313" key="8">
    <source>
        <dbReference type="Proteomes" id="UP000046395"/>
    </source>
</evidence>
<evidence type="ECO:0000313" key="9">
    <source>
        <dbReference type="WBParaSite" id="TMUE_3000011715.1"/>
    </source>
</evidence>
<feature type="domain" description="Fork-head" evidence="7">
    <location>
        <begin position="143"/>
        <end position="222"/>
    </location>
</feature>
<dbReference type="STRING" id="70415.A0A5S6QWT6"/>
<evidence type="ECO:0000256" key="3">
    <source>
        <dbReference type="ARBA" id="ARBA00023125"/>
    </source>
</evidence>
<keyword evidence="2" id="KW-0805">Transcription regulation</keyword>
<keyword evidence="3 6" id="KW-0238">DNA-binding</keyword>
<evidence type="ECO:0000256" key="1">
    <source>
        <dbReference type="ARBA" id="ARBA00022473"/>
    </source>
</evidence>
<dbReference type="InterPro" id="IPR030456">
    <property type="entry name" value="TF_fork_head_CS_2"/>
</dbReference>
<keyword evidence="4" id="KW-0804">Transcription</keyword>
<dbReference type="InterPro" id="IPR036388">
    <property type="entry name" value="WH-like_DNA-bd_sf"/>
</dbReference>
<feature type="DNA-binding region" description="Fork-head" evidence="6">
    <location>
        <begin position="143"/>
        <end position="222"/>
    </location>
</feature>
<evidence type="ECO:0000256" key="6">
    <source>
        <dbReference type="PROSITE-ProRule" id="PRU00089"/>
    </source>
</evidence>
<dbReference type="PANTHER" id="PTHR46721">
    <property type="entry name" value="FORKHEAD BOX PROTEIN N1"/>
    <property type="match status" value="1"/>
</dbReference>
<dbReference type="Pfam" id="PF00250">
    <property type="entry name" value="Forkhead"/>
    <property type="match status" value="1"/>
</dbReference>
<dbReference type="PRINTS" id="PR00053">
    <property type="entry name" value="FORKHEAD"/>
</dbReference>
<evidence type="ECO:0000256" key="4">
    <source>
        <dbReference type="ARBA" id="ARBA00023163"/>
    </source>
</evidence>
<dbReference type="SUPFAM" id="SSF46785">
    <property type="entry name" value="Winged helix' DNA-binding domain"/>
    <property type="match status" value="1"/>
</dbReference>
<dbReference type="Proteomes" id="UP000046395">
    <property type="component" value="Unassembled WGS sequence"/>
</dbReference>
<evidence type="ECO:0000256" key="5">
    <source>
        <dbReference type="ARBA" id="ARBA00023242"/>
    </source>
</evidence>
<dbReference type="InterPro" id="IPR018122">
    <property type="entry name" value="TF_fork_head_CS_1"/>
</dbReference>
<dbReference type="PROSITE" id="PS00657">
    <property type="entry name" value="FORK_HEAD_1"/>
    <property type="match status" value="1"/>
</dbReference>
<dbReference type="PROSITE" id="PS00658">
    <property type="entry name" value="FORK_HEAD_2"/>
    <property type="match status" value="1"/>
</dbReference>
<proteinExistence type="predicted"/>
<dbReference type="GO" id="GO:0000976">
    <property type="term" value="F:transcription cis-regulatory region binding"/>
    <property type="evidence" value="ECO:0007669"/>
    <property type="project" value="TreeGrafter"/>
</dbReference>
<comment type="subcellular location">
    <subcellularLocation>
        <location evidence="6">Nucleus</location>
    </subcellularLocation>
</comment>
<dbReference type="SMART" id="SM00339">
    <property type="entry name" value="FH"/>
    <property type="match status" value="1"/>
</dbReference>
<accession>A0A5S6QWT6</accession>
<keyword evidence="8" id="KW-1185">Reference proteome</keyword>
<reference evidence="9" key="1">
    <citation type="submission" date="2019-12" db="UniProtKB">
        <authorList>
            <consortium name="WormBaseParasite"/>
        </authorList>
    </citation>
    <scope>IDENTIFICATION</scope>
</reference>
<name>A0A5S6QWT6_TRIMR</name>
<dbReference type="GO" id="GO:0005634">
    <property type="term" value="C:nucleus"/>
    <property type="evidence" value="ECO:0007669"/>
    <property type="project" value="UniProtKB-SubCell"/>
</dbReference>
<dbReference type="PROSITE" id="PS50039">
    <property type="entry name" value="FORK_HEAD_3"/>
    <property type="match status" value="1"/>
</dbReference>
<dbReference type="InterPro" id="IPR001766">
    <property type="entry name" value="Fork_head_dom"/>
</dbReference>